<dbReference type="VEuPathDB" id="FungiDB:RO3G_15240"/>
<feature type="compositionally biased region" description="Polar residues" evidence="2">
    <location>
        <begin position="43"/>
        <end position="70"/>
    </location>
</feature>
<organism evidence="3 4">
    <name type="scientific">Rhizopus delemar (strain RA 99-880 / ATCC MYA-4621 / FGSC 9543 / NRRL 43880)</name>
    <name type="common">Mucormycosis agent</name>
    <name type="synonym">Rhizopus arrhizus var. delemar</name>
    <dbReference type="NCBI Taxonomy" id="246409"/>
    <lineage>
        <taxon>Eukaryota</taxon>
        <taxon>Fungi</taxon>
        <taxon>Fungi incertae sedis</taxon>
        <taxon>Mucoromycota</taxon>
        <taxon>Mucoromycotina</taxon>
        <taxon>Mucoromycetes</taxon>
        <taxon>Mucorales</taxon>
        <taxon>Mucorineae</taxon>
        <taxon>Rhizopodaceae</taxon>
        <taxon>Rhizopus</taxon>
    </lineage>
</organism>
<dbReference type="InParanoid" id="I1CPZ9"/>
<dbReference type="GeneID" id="93622205"/>
<name>I1CPZ9_RHIO9</name>
<accession>I1CPZ9</accession>
<gene>
    <name evidence="3" type="ORF">RO3G_15240</name>
</gene>
<evidence type="ECO:0000256" key="2">
    <source>
        <dbReference type="SAM" id="MobiDB-lite"/>
    </source>
</evidence>
<dbReference type="OrthoDB" id="2206543at2759"/>
<feature type="coiled-coil region" evidence="1">
    <location>
        <begin position="1"/>
        <end position="35"/>
    </location>
</feature>
<evidence type="ECO:0000256" key="1">
    <source>
        <dbReference type="SAM" id="Coils"/>
    </source>
</evidence>
<dbReference type="AlphaFoldDB" id="I1CPZ9"/>
<dbReference type="EMBL" id="CH476746">
    <property type="protein sequence ID" value="EIE90529.1"/>
    <property type="molecule type" value="Genomic_DNA"/>
</dbReference>
<dbReference type="RefSeq" id="XP_067525925.1">
    <property type="nucleotide sequence ID" value="XM_067669824.1"/>
</dbReference>
<evidence type="ECO:0000313" key="3">
    <source>
        <dbReference type="EMBL" id="EIE90529.1"/>
    </source>
</evidence>
<dbReference type="Proteomes" id="UP000009138">
    <property type="component" value="Unassembled WGS sequence"/>
</dbReference>
<proteinExistence type="predicted"/>
<keyword evidence="4" id="KW-1185">Reference proteome</keyword>
<reference evidence="3 4" key="1">
    <citation type="journal article" date="2009" name="PLoS Genet.">
        <title>Genomic analysis of the basal lineage fungus Rhizopus oryzae reveals a whole-genome duplication.</title>
        <authorList>
            <person name="Ma L.-J."/>
            <person name="Ibrahim A.S."/>
            <person name="Skory C."/>
            <person name="Grabherr M.G."/>
            <person name="Burger G."/>
            <person name="Butler M."/>
            <person name="Elias M."/>
            <person name="Idnurm A."/>
            <person name="Lang B.F."/>
            <person name="Sone T."/>
            <person name="Abe A."/>
            <person name="Calvo S.E."/>
            <person name="Corrochano L.M."/>
            <person name="Engels R."/>
            <person name="Fu J."/>
            <person name="Hansberg W."/>
            <person name="Kim J.-M."/>
            <person name="Kodira C.D."/>
            <person name="Koehrsen M.J."/>
            <person name="Liu B."/>
            <person name="Miranda-Saavedra D."/>
            <person name="O'Leary S."/>
            <person name="Ortiz-Castellanos L."/>
            <person name="Poulter R."/>
            <person name="Rodriguez-Romero J."/>
            <person name="Ruiz-Herrera J."/>
            <person name="Shen Y.-Q."/>
            <person name="Zeng Q."/>
            <person name="Galagan J."/>
            <person name="Birren B.W."/>
            <person name="Cuomo C.A."/>
            <person name="Wickes B.L."/>
        </authorList>
    </citation>
    <scope>NUCLEOTIDE SEQUENCE [LARGE SCALE GENOMIC DNA]</scope>
    <source>
        <strain evidence="4">RA 99-880 / ATCC MYA-4621 / FGSC 9543 / NRRL 43880</strain>
    </source>
</reference>
<keyword evidence="1" id="KW-0175">Coiled coil</keyword>
<evidence type="ECO:0000313" key="4">
    <source>
        <dbReference type="Proteomes" id="UP000009138"/>
    </source>
</evidence>
<feature type="region of interest" description="Disordered" evidence="2">
    <location>
        <begin position="43"/>
        <end position="81"/>
    </location>
</feature>
<protein>
    <submittedName>
        <fullName evidence="3">Uncharacterized protein</fullName>
    </submittedName>
</protein>
<sequence length="148" mass="16980">MPQDNKQLQRLRAKLAAASNEIRKLQQGNALLRQQLALLPSPTSTVSPLNEYASSPTTNKCPHSPNNIVSPPSKVSKPRYNTSHYNIQYPDRHVVSLLIHYGYENEIREQLHKVHILVRDDFDPLDPENVRDPEFINAQTDRKVEHAR</sequence>
<feature type="region of interest" description="Disordered" evidence="2">
    <location>
        <begin position="127"/>
        <end position="148"/>
    </location>
</feature>